<feature type="signal peptide" evidence="1">
    <location>
        <begin position="1"/>
        <end position="17"/>
    </location>
</feature>
<dbReference type="KEGG" id="ftj:FTUN_5084"/>
<organism evidence="2 3">
    <name type="scientific">Frigoriglobus tundricola</name>
    <dbReference type="NCBI Taxonomy" id="2774151"/>
    <lineage>
        <taxon>Bacteria</taxon>
        <taxon>Pseudomonadati</taxon>
        <taxon>Planctomycetota</taxon>
        <taxon>Planctomycetia</taxon>
        <taxon>Gemmatales</taxon>
        <taxon>Gemmataceae</taxon>
        <taxon>Frigoriglobus</taxon>
    </lineage>
</organism>
<evidence type="ECO:0008006" key="4">
    <source>
        <dbReference type="Google" id="ProtNLM"/>
    </source>
</evidence>
<dbReference type="Proteomes" id="UP000503447">
    <property type="component" value="Chromosome"/>
</dbReference>
<dbReference type="Gene3D" id="2.60.120.200">
    <property type="match status" value="1"/>
</dbReference>
<proteinExistence type="predicted"/>
<feature type="chain" id="PRO_5026804761" description="Beta-xylosidase C-terminal Concanavalin A-like domain-containing protein" evidence="1">
    <location>
        <begin position="18"/>
        <end position="236"/>
    </location>
</feature>
<evidence type="ECO:0000313" key="3">
    <source>
        <dbReference type="Proteomes" id="UP000503447"/>
    </source>
</evidence>
<dbReference type="SUPFAM" id="SSF49899">
    <property type="entry name" value="Concanavalin A-like lectins/glucanases"/>
    <property type="match status" value="1"/>
</dbReference>
<dbReference type="AlphaFoldDB" id="A0A6M5YVI0"/>
<evidence type="ECO:0000256" key="1">
    <source>
        <dbReference type="SAM" id="SignalP"/>
    </source>
</evidence>
<dbReference type="EMBL" id="CP053452">
    <property type="protein sequence ID" value="QJW97510.1"/>
    <property type="molecule type" value="Genomic_DNA"/>
</dbReference>
<gene>
    <name evidence="2" type="ORF">FTUN_5084</name>
</gene>
<dbReference type="InterPro" id="IPR013320">
    <property type="entry name" value="ConA-like_dom_sf"/>
</dbReference>
<dbReference type="RefSeq" id="WP_171472863.1">
    <property type="nucleotide sequence ID" value="NZ_CP053452.2"/>
</dbReference>
<accession>A0A6M5YVI0</accession>
<evidence type="ECO:0000313" key="2">
    <source>
        <dbReference type="EMBL" id="QJW97510.1"/>
    </source>
</evidence>
<protein>
    <recommendedName>
        <fullName evidence="4">Beta-xylosidase C-terminal Concanavalin A-like domain-containing protein</fullName>
    </recommendedName>
</protein>
<keyword evidence="3" id="KW-1185">Reference proteome</keyword>
<name>A0A6M5YVI0_9BACT</name>
<reference evidence="3" key="1">
    <citation type="submission" date="2020-05" db="EMBL/GenBank/DDBJ databases">
        <title>Frigoriglobus tundricola gen. nov., sp. nov., a psychrotolerant cellulolytic planctomycete of the family Gemmataceae with two divergent copies of 16S rRNA gene.</title>
        <authorList>
            <person name="Kulichevskaya I.S."/>
            <person name="Ivanova A.A."/>
            <person name="Naumoff D.G."/>
            <person name="Beletsky A.V."/>
            <person name="Rijpstra W.I.C."/>
            <person name="Sinninghe Damste J.S."/>
            <person name="Mardanov A.V."/>
            <person name="Ravin N.V."/>
            <person name="Dedysh S.N."/>
        </authorList>
    </citation>
    <scope>NUCLEOTIDE SEQUENCE [LARGE SCALE GENOMIC DNA]</scope>
    <source>
        <strain evidence="3">PL17</strain>
    </source>
</reference>
<keyword evidence="1" id="KW-0732">Signal</keyword>
<sequence length="236" mass="25747">MIRLAPLVLAFAATAAAAPVPPPTEKERLAKHWGKFEGQGEYELMGNRLTLRTAGQPAIGLRFGAKNTSMPRVSRTVRGDFEATVTVLYATPPHKDARTVAFGPESRAGLFLTGGGFDLELNLYQAHHKNNGVAGPLQRCVWLYRMFPDGSGGGSMLDDAPVEKSTHLRVTRRNASVTAAYSFDGRTWSEPRAQDKDLELPDEMTVGVSFSHSTYQALSADFHAFTVEKPKAAKKE</sequence>